<keyword evidence="6" id="KW-0507">mRNA processing</keyword>
<dbReference type="AlphaFoldDB" id="A0A3P8UR64"/>
<keyword evidence="10" id="KW-0408">Iron</keyword>
<dbReference type="RefSeq" id="XP_008326078.1">
    <property type="nucleotide sequence ID" value="XM_008327856.3"/>
</dbReference>
<dbReference type="PANTHER" id="PTHR12849:SF0">
    <property type="entry name" value="LARIAT DEBRANCHING ENZYME"/>
    <property type="match status" value="1"/>
</dbReference>
<dbReference type="Proteomes" id="UP000265120">
    <property type="component" value="Chromosome 16"/>
</dbReference>
<dbReference type="STRING" id="244447.ENSCSEP00000004333"/>
<dbReference type="GO" id="GO:0046872">
    <property type="term" value="F:metal ion binding"/>
    <property type="evidence" value="ECO:0007669"/>
    <property type="project" value="UniProtKB-KW"/>
</dbReference>
<name>A0A3P8UR64_CYNSE</name>
<evidence type="ECO:0000256" key="10">
    <source>
        <dbReference type="ARBA" id="ARBA00023004"/>
    </source>
</evidence>
<protein>
    <submittedName>
        <fullName evidence="15">Debranching RNA lariats 1</fullName>
    </submittedName>
</protein>
<reference evidence="15 16" key="1">
    <citation type="journal article" date="2014" name="Nat. Genet.">
        <title>Whole-genome sequence of a flatfish provides insights into ZW sex chromosome evolution and adaptation to a benthic lifestyle.</title>
        <authorList>
            <person name="Chen S."/>
            <person name="Zhang G."/>
            <person name="Shao C."/>
            <person name="Huang Q."/>
            <person name="Liu G."/>
            <person name="Zhang P."/>
            <person name="Song W."/>
            <person name="An N."/>
            <person name="Chalopin D."/>
            <person name="Volff J.N."/>
            <person name="Hong Y."/>
            <person name="Li Q."/>
            <person name="Sha Z."/>
            <person name="Zhou H."/>
            <person name="Xie M."/>
            <person name="Yu Q."/>
            <person name="Liu Y."/>
            <person name="Xiang H."/>
            <person name="Wang N."/>
            <person name="Wu K."/>
            <person name="Yang C."/>
            <person name="Zhou Q."/>
            <person name="Liao X."/>
            <person name="Yang L."/>
            <person name="Hu Q."/>
            <person name="Zhang J."/>
            <person name="Meng L."/>
            <person name="Jin L."/>
            <person name="Tian Y."/>
            <person name="Lian J."/>
            <person name="Yang J."/>
            <person name="Miao G."/>
            <person name="Liu S."/>
            <person name="Liang Z."/>
            <person name="Yan F."/>
            <person name="Li Y."/>
            <person name="Sun B."/>
            <person name="Zhang H."/>
            <person name="Zhang J."/>
            <person name="Zhu Y."/>
            <person name="Du M."/>
            <person name="Zhao Y."/>
            <person name="Schartl M."/>
            <person name="Tang Q."/>
            <person name="Wang J."/>
        </authorList>
    </citation>
    <scope>NUCLEOTIDE SEQUENCE</scope>
</reference>
<dbReference type="FunFam" id="3.60.21.10:FF:000035">
    <property type="entry name" value="Lariat debranching enzyme"/>
    <property type="match status" value="1"/>
</dbReference>
<evidence type="ECO:0000256" key="1">
    <source>
        <dbReference type="ARBA" id="ARBA00001936"/>
    </source>
</evidence>
<evidence type="ECO:0000256" key="11">
    <source>
        <dbReference type="ARBA" id="ARBA00023211"/>
    </source>
</evidence>
<dbReference type="GO" id="GO:0008419">
    <property type="term" value="F:RNA lariat debranching enzyme activity"/>
    <property type="evidence" value="ECO:0007669"/>
    <property type="project" value="UniProtKB-ARBA"/>
</dbReference>
<evidence type="ECO:0000313" key="15">
    <source>
        <dbReference type="Ensembl" id="ENSCSEP00000004329.1"/>
    </source>
</evidence>
<comment type="similarity">
    <text evidence="5">Belongs to the lariat debranching enzyme family.</text>
</comment>
<dbReference type="InterPro" id="IPR004843">
    <property type="entry name" value="Calcineurin-like_PHP"/>
</dbReference>
<evidence type="ECO:0000259" key="14">
    <source>
        <dbReference type="SMART" id="SM01124"/>
    </source>
</evidence>
<keyword evidence="16" id="KW-1185">Reference proteome</keyword>
<dbReference type="OrthoDB" id="407609at2759"/>
<dbReference type="OMA" id="GIDDPLC"/>
<evidence type="ECO:0000256" key="4">
    <source>
        <dbReference type="ARBA" id="ARBA00004123"/>
    </source>
</evidence>
<keyword evidence="11" id="KW-0464">Manganese</keyword>
<feature type="region of interest" description="Disordered" evidence="13">
    <location>
        <begin position="345"/>
        <end position="364"/>
    </location>
</feature>
<dbReference type="Gene3D" id="3.60.21.10">
    <property type="match status" value="1"/>
</dbReference>
<dbReference type="Ensembl" id="ENSCSET00000004388.1">
    <property type="protein sequence ID" value="ENSCSEP00000004333.1"/>
    <property type="gene ID" value="ENSCSEG00000002813.1"/>
</dbReference>
<dbReference type="GeneID" id="103391562"/>
<evidence type="ECO:0000256" key="13">
    <source>
        <dbReference type="SAM" id="MobiDB-lite"/>
    </source>
</evidence>
<dbReference type="GO" id="GO:0005634">
    <property type="term" value="C:nucleus"/>
    <property type="evidence" value="ECO:0007669"/>
    <property type="project" value="UniProtKB-SubCell"/>
</dbReference>
<dbReference type="InterPro" id="IPR029052">
    <property type="entry name" value="Metallo-depent_PP-like"/>
</dbReference>
<feature type="domain" description="Lariat debranching enzyme C-terminal" evidence="14">
    <location>
        <begin position="235"/>
        <end position="379"/>
    </location>
</feature>
<keyword evidence="9" id="KW-0862">Zinc</keyword>
<evidence type="ECO:0000256" key="3">
    <source>
        <dbReference type="ARBA" id="ARBA00001954"/>
    </source>
</evidence>
<comment type="subcellular location">
    <subcellularLocation>
        <location evidence="4">Nucleus</location>
    </subcellularLocation>
</comment>
<organism evidence="15 16">
    <name type="scientific">Cynoglossus semilaevis</name>
    <name type="common">Tongue sole</name>
    <dbReference type="NCBI Taxonomy" id="244447"/>
    <lineage>
        <taxon>Eukaryota</taxon>
        <taxon>Metazoa</taxon>
        <taxon>Chordata</taxon>
        <taxon>Craniata</taxon>
        <taxon>Vertebrata</taxon>
        <taxon>Euteleostomi</taxon>
        <taxon>Actinopterygii</taxon>
        <taxon>Neopterygii</taxon>
        <taxon>Teleostei</taxon>
        <taxon>Neoteleostei</taxon>
        <taxon>Acanthomorphata</taxon>
        <taxon>Carangaria</taxon>
        <taxon>Pleuronectiformes</taxon>
        <taxon>Pleuronectoidei</taxon>
        <taxon>Cynoglossidae</taxon>
        <taxon>Cynoglossinae</taxon>
        <taxon>Cynoglossus</taxon>
    </lineage>
</organism>
<feature type="compositionally biased region" description="Acidic residues" evidence="13">
    <location>
        <begin position="434"/>
        <end position="447"/>
    </location>
</feature>
<dbReference type="CTD" id="51163"/>
<accession>A0A3P8UR64</accession>
<dbReference type="KEGG" id="csem:103391562"/>
<dbReference type="PANTHER" id="PTHR12849">
    <property type="entry name" value="RNA LARIAT DEBRANCHING ENZYME"/>
    <property type="match status" value="1"/>
</dbReference>
<dbReference type="SUPFAM" id="SSF56300">
    <property type="entry name" value="Metallo-dependent phosphatases"/>
    <property type="match status" value="1"/>
</dbReference>
<evidence type="ECO:0000256" key="7">
    <source>
        <dbReference type="ARBA" id="ARBA00022723"/>
    </source>
</evidence>
<dbReference type="Ensembl" id="ENSCSET00000004383.1">
    <property type="protein sequence ID" value="ENSCSEP00000004328.1"/>
    <property type="gene ID" value="ENSCSEG00000002813.1"/>
</dbReference>
<evidence type="ECO:0000256" key="12">
    <source>
        <dbReference type="ARBA" id="ARBA00023242"/>
    </source>
</evidence>
<feature type="region of interest" description="Disordered" evidence="13">
    <location>
        <begin position="386"/>
        <end position="476"/>
    </location>
</feature>
<keyword evidence="8" id="KW-0378">Hydrolase</keyword>
<evidence type="ECO:0000256" key="9">
    <source>
        <dbReference type="ARBA" id="ARBA00022833"/>
    </source>
</evidence>
<dbReference type="GeneTree" id="ENSGT00510000047481"/>
<dbReference type="InterPro" id="IPR041816">
    <property type="entry name" value="Dbr1_N"/>
</dbReference>
<feature type="compositionally biased region" description="Basic and acidic residues" evidence="13">
    <location>
        <begin position="448"/>
        <end position="460"/>
    </location>
</feature>
<evidence type="ECO:0000313" key="16">
    <source>
        <dbReference type="Proteomes" id="UP000265120"/>
    </source>
</evidence>
<feature type="compositionally biased region" description="Polar residues" evidence="13">
    <location>
        <begin position="353"/>
        <end position="364"/>
    </location>
</feature>
<dbReference type="RefSeq" id="XP_024919365.1">
    <property type="nucleotide sequence ID" value="XM_025063597.1"/>
</dbReference>
<feature type="compositionally biased region" description="Polar residues" evidence="13">
    <location>
        <begin position="419"/>
        <end position="430"/>
    </location>
</feature>
<evidence type="ECO:0000256" key="6">
    <source>
        <dbReference type="ARBA" id="ARBA00022664"/>
    </source>
</evidence>
<dbReference type="Pfam" id="PF05011">
    <property type="entry name" value="DBR1"/>
    <property type="match status" value="1"/>
</dbReference>
<dbReference type="Pfam" id="PF00149">
    <property type="entry name" value="Metallophos"/>
    <property type="match status" value="1"/>
</dbReference>
<feature type="compositionally biased region" description="Acidic residues" evidence="13">
    <location>
        <begin position="398"/>
        <end position="407"/>
    </location>
</feature>
<dbReference type="SMART" id="SM01124">
    <property type="entry name" value="DBR1"/>
    <property type="match status" value="1"/>
</dbReference>
<comment type="cofactor">
    <cofactor evidence="1">
        <name>Mn(2+)</name>
        <dbReference type="ChEBI" id="CHEBI:29035"/>
    </cofactor>
</comment>
<dbReference type="CDD" id="cd00844">
    <property type="entry name" value="MPP_Dbr1_N"/>
    <property type="match status" value="1"/>
</dbReference>
<sequence>MKIAVEGCCHGELDKIYETIDYLEKKEGVKVDLLLCCGDFQAVRNEGDMKCMAVPPKYRSMQSFYKYYSGEKKAPILTVFIGGNHEASNHLQELAYGGWVAPNIYYLGYAGVIRFRGIRIGGISGIFKSRDYRQGHHEFPPYNPDTLRSVYHIRNIEVFKLKQIQMPIDIFMSHDWPRGIYHYGNTRELLRKKKFLRQEVESNLLGSPAAEELLGHLQPNYWFSAHLHVKFAAVMQHPPKGNAAPRVTKFLSLDKCLPYREFLQIVDVPDRAGSSEGLEYDPEWLAILKSTNILQRTDPYPWNPPENNGLHERWNFSASEADMMQVMEDLNGELAIPENFSRTVIPYDPNNPRPKTTASFNTNPQTTELCATLGLSDLYAKAGQRRHELEKLQSSTGGEEDEDEDENSLGSGEEPSEYPTDTSGLSNSFNPDEITIEDEWEEEEEGDEKEKDAEVAKGGDKIPQVHTPSRMILPDPKADISPIHLCSMNLPPPSHSTPTSSLCESAADKGELCDDLDVSPARFLKRTSLETAVSGSRETIPKIKRRNQVIYAAADEEDEGEN</sequence>
<comment type="cofactor">
    <cofactor evidence="2">
        <name>Zn(2+)</name>
        <dbReference type="ChEBI" id="CHEBI:29105"/>
    </cofactor>
</comment>
<keyword evidence="7" id="KW-0479">Metal-binding</keyword>
<keyword evidence="12" id="KW-0539">Nucleus</keyword>
<dbReference type="InterPro" id="IPR007708">
    <property type="entry name" value="DBR1_C"/>
</dbReference>
<evidence type="ECO:0000256" key="8">
    <source>
        <dbReference type="ARBA" id="ARBA00022801"/>
    </source>
</evidence>
<proteinExistence type="inferred from homology"/>
<evidence type="ECO:0000256" key="5">
    <source>
        <dbReference type="ARBA" id="ARBA00006045"/>
    </source>
</evidence>
<dbReference type="Ensembl" id="ENSCSET00000004384.1">
    <property type="protein sequence ID" value="ENSCSEP00000004329.1"/>
    <property type="gene ID" value="ENSCSEG00000002813.1"/>
</dbReference>
<dbReference type="GO" id="GO:0000398">
    <property type="term" value="P:mRNA splicing, via spliceosome"/>
    <property type="evidence" value="ECO:0007669"/>
    <property type="project" value="TreeGrafter"/>
</dbReference>
<comment type="cofactor">
    <cofactor evidence="3">
        <name>Fe(2+)</name>
        <dbReference type="ChEBI" id="CHEBI:29033"/>
    </cofactor>
</comment>
<evidence type="ECO:0000256" key="2">
    <source>
        <dbReference type="ARBA" id="ARBA00001947"/>
    </source>
</evidence>
<reference evidence="15" key="2">
    <citation type="submission" date="2025-05" db="UniProtKB">
        <authorList>
            <consortium name="Ensembl"/>
        </authorList>
    </citation>
    <scope>IDENTIFICATION</scope>
</reference>